<evidence type="ECO:0000313" key="2">
    <source>
        <dbReference type="EMBL" id="CAI9273279.1"/>
    </source>
</evidence>
<keyword evidence="3" id="KW-1185">Reference proteome</keyword>
<protein>
    <recommendedName>
        <fullName evidence="1">Transposase MuDR plant domain-containing protein</fullName>
    </recommendedName>
</protein>
<organism evidence="2 3">
    <name type="scientific">Lactuca saligna</name>
    <name type="common">Willowleaf lettuce</name>
    <dbReference type="NCBI Taxonomy" id="75948"/>
    <lineage>
        <taxon>Eukaryota</taxon>
        <taxon>Viridiplantae</taxon>
        <taxon>Streptophyta</taxon>
        <taxon>Embryophyta</taxon>
        <taxon>Tracheophyta</taxon>
        <taxon>Spermatophyta</taxon>
        <taxon>Magnoliopsida</taxon>
        <taxon>eudicotyledons</taxon>
        <taxon>Gunneridae</taxon>
        <taxon>Pentapetalae</taxon>
        <taxon>asterids</taxon>
        <taxon>campanulids</taxon>
        <taxon>Asterales</taxon>
        <taxon>Asteraceae</taxon>
        <taxon>Cichorioideae</taxon>
        <taxon>Cichorieae</taxon>
        <taxon>Lactucinae</taxon>
        <taxon>Lactuca</taxon>
    </lineage>
</organism>
<name>A0AA36DUZ4_LACSI</name>
<sequence length="129" mass="15131">MSEDEAPQEKLSDGEGDDEIKLQFQYLTHDPNVKWNNMKPVCGERYESPHQLNLCLTNYSISRVYQIRFKKCDSVRLVALCASDPEKFQCPFVVRASWMSIERSFQIKKLVEQHTRVRNFRSANLMDPT</sequence>
<dbReference type="PANTHER" id="PTHR31973">
    <property type="entry name" value="POLYPROTEIN, PUTATIVE-RELATED"/>
    <property type="match status" value="1"/>
</dbReference>
<gene>
    <name evidence="2" type="ORF">LSALG_LOCUS13437</name>
</gene>
<dbReference type="EMBL" id="OX465078">
    <property type="protein sequence ID" value="CAI9273279.1"/>
    <property type="molecule type" value="Genomic_DNA"/>
</dbReference>
<evidence type="ECO:0000313" key="3">
    <source>
        <dbReference type="Proteomes" id="UP001177003"/>
    </source>
</evidence>
<dbReference type="Pfam" id="PF03108">
    <property type="entry name" value="DBD_Tnp_Mut"/>
    <property type="match status" value="1"/>
</dbReference>
<proteinExistence type="predicted"/>
<reference evidence="2" key="1">
    <citation type="submission" date="2023-04" db="EMBL/GenBank/DDBJ databases">
        <authorList>
            <person name="Vijverberg K."/>
            <person name="Xiong W."/>
            <person name="Schranz E."/>
        </authorList>
    </citation>
    <scope>NUCLEOTIDE SEQUENCE</scope>
</reference>
<dbReference type="PANTHER" id="PTHR31973:SF187">
    <property type="entry name" value="MUTATOR TRANSPOSASE MUDRA PROTEIN"/>
    <property type="match status" value="1"/>
</dbReference>
<dbReference type="Proteomes" id="UP001177003">
    <property type="component" value="Chromosome 2"/>
</dbReference>
<evidence type="ECO:0000259" key="1">
    <source>
        <dbReference type="Pfam" id="PF03108"/>
    </source>
</evidence>
<dbReference type="InterPro" id="IPR004332">
    <property type="entry name" value="Transposase_MuDR"/>
</dbReference>
<accession>A0AA36DUZ4</accession>
<dbReference type="AlphaFoldDB" id="A0AA36DUZ4"/>
<feature type="domain" description="Transposase MuDR plant" evidence="1">
    <location>
        <begin position="39"/>
        <end position="107"/>
    </location>
</feature>